<proteinExistence type="predicted"/>
<reference evidence="2 3" key="1">
    <citation type="submission" date="2019-03" db="EMBL/GenBank/DDBJ databases">
        <title>Genomics of glacier-inhabiting Cryobacterium strains.</title>
        <authorList>
            <person name="Liu Q."/>
            <person name="Xin Y.-H."/>
        </authorList>
    </citation>
    <scope>NUCLEOTIDE SEQUENCE [LARGE SCALE GENOMIC DNA]</scope>
    <source>
        <strain evidence="2 3">RHLT2-21</strain>
    </source>
</reference>
<name>A0A4R8W0G6_9MICO</name>
<sequence>MSQSSVRSGSIHAVSTVPSRSADTVSVRVPCWDDVTRTLRLDVVDLDASTDEIRFHGHVIGFISRDGRLFRANAGTRFESSTECGHYFLWDEAAAMLINAFGIPLDA</sequence>
<dbReference type="RefSeq" id="WP_134510811.1">
    <property type="nucleotide sequence ID" value="NZ_SOFM01000049.1"/>
</dbReference>
<dbReference type="EMBL" id="SOFM01000049">
    <property type="protein sequence ID" value="TFB99928.1"/>
    <property type="molecule type" value="Genomic_DNA"/>
</dbReference>
<feature type="region of interest" description="Disordered" evidence="1">
    <location>
        <begin position="1"/>
        <end position="22"/>
    </location>
</feature>
<organism evidence="2 3">
    <name type="scientific">Cryobacterium mannosilyticum</name>
    <dbReference type="NCBI Taxonomy" id="1259190"/>
    <lineage>
        <taxon>Bacteria</taxon>
        <taxon>Bacillati</taxon>
        <taxon>Actinomycetota</taxon>
        <taxon>Actinomycetes</taxon>
        <taxon>Micrococcales</taxon>
        <taxon>Microbacteriaceae</taxon>
        <taxon>Cryobacterium</taxon>
    </lineage>
</organism>
<keyword evidence="3" id="KW-1185">Reference proteome</keyword>
<dbReference type="Proteomes" id="UP000297643">
    <property type="component" value="Unassembled WGS sequence"/>
</dbReference>
<gene>
    <name evidence="2" type="ORF">E3O32_15930</name>
</gene>
<comment type="caution">
    <text evidence="2">The sequence shown here is derived from an EMBL/GenBank/DDBJ whole genome shotgun (WGS) entry which is preliminary data.</text>
</comment>
<evidence type="ECO:0000313" key="2">
    <source>
        <dbReference type="EMBL" id="TFB99928.1"/>
    </source>
</evidence>
<protein>
    <submittedName>
        <fullName evidence="2">Uncharacterized protein</fullName>
    </submittedName>
</protein>
<accession>A0A4R8W0G6</accession>
<evidence type="ECO:0000256" key="1">
    <source>
        <dbReference type="SAM" id="MobiDB-lite"/>
    </source>
</evidence>
<evidence type="ECO:0000313" key="3">
    <source>
        <dbReference type="Proteomes" id="UP000297643"/>
    </source>
</evidence>
<dbReference type="AlphaFoldDB" id="A0A4R8W0G6"/>